<evidence type="ECO:0000313" key="7">
    <source>
        <dbReference type="EMBL" id="MFC4009305.1"/>
    </source>
</evidence>
<feature type="transmembrane region" description="Helical" evidence="6">
    <location>
        <begin position="276"/>
        <end position="295"/>
    </location>
</feature>
<dbReference type="PANTHER" id="PTHR32196:SF72">
    <property type="entry name" value="RIBOSE IMPORT PERMEASE PROTEIN RBSC"/>
    <property type="match status" value="1"/>
</dbReference>
<proteinExistence type="predicted"/>
<feature type="transmembrane region" description="Helical" evidence="6">
    <location>
        <begin position="103"/>
        <end position="124"/>
    </location>
</feature>
<keyword evidence="5 6" id="KW-0472">Membrane</keyword>
<comment type="caution">
    <text evidence="7">The sequence shown here is derived from an EMBL/GenBank/DDBJ whole genome shotgun (WGS) entry which is preliminary data.</text>
</comment>
<evidence type="ECO:0000313" key="8">
    <source>
        <dbReference type="Proteomes" id="UP001595851"/>
    </source>
</evidence>
<dbReference type="CDD" id="cd06579">
    <property type="entry name" value="TM_PBP1_transp_AraH_like"/>
    <property type="match status" value="1"/>
</dbReference>
<dbReference type="RefSeq" id="WP_379529360.1">
    <property type="nucleotide sequence ID" value="NZ_JBHSBI010000009.1"/>
</dbReference>
<gene>
    <name evidence="7" type="ORF">ACFOY2_18885</name>
</gene>
<dbReference type="InterPro" id="IPR001851">
    <property type="entry name" value="ABC_transp_permease"/>
</dbReference>
<evidence type="ECO:0000256" key="6">
    <source>
        <dbReference type="SAM" id="Phobius"/>
    </source>
</evidence>
<dbReference type="Proteomes" id="UP001595851">
    <property type="component" value="Unassembled WGS sequence"/>
</dbReference>
<keyword evidence="8" id="KW-1185">Reference proteome</keyword>
<dbReference type="PANTHER" id="PTHR32196">
    <property type="entry name" value="ABC TRANSPORTER PERMEASE PROTEIN YPHD-RELATED-RELATED"/>
    <property type="match status" value="1"/>
</dbReference>
<keyword evidence="4 6" id="KW-1133">Transmembrane helix</keyword>
<feature type="transmembrane region" description="Helical" evidence="6">
    <location>
        <begin position="218"/>
        <end position="240"/>
    </location>
</feature>
<evidence type="ECO:0000256" key="5">
    <source>
        <dbReference type="ARBA" id="ARBA00023136"/>
    </source>
</evidence>
<dbReference type="EMBL" id="JBHSBI010000009">
    <property type="protein sequence ID" value="MFC4009305.1"/>
    <property type="molecule type" value="Genomic_DNA"/>
</dbReference>
<accession>A0ABV8G5M4</accession>
<feature type="transmembrane region" description="Helical" evidence="6">
    <location>
        <begin position="301"/>
        <end position="319"/>
    </location>
</feature>
<feature type="transmembrane region" description="Helical" evidence="6">
    <location>
        <begin position="51"/>
        <end position="71"/>
    </location>
</feature>
<evidence type="ECO:0000256" key="4">
    <source>
        <dbReference type="ARBA" id="ARBA00022989"/>
    </source>
</evidence>
<comment type="subcellular location">
    <subcellularLocation>
        <location evidence="1">Cell membrane</location>
        <topology evidence="1">Multi-pass membrane protein</topology>
    </subcellularLocation>
</comment>
<feature type="transmembrane region" description="Helical" evidence="6">
    <location>
        <begin position="131"/>
        <end position="149"/>
    </location>
</feature>
<sequence>MTAPASVALTPPGRILTGWRTEAGVGSGLVLLVLLWIAVAPNFLTLTNMTVLLQQMSVLMIVAVGQTFVVLTGEIDLSVGSSVGLTTVLVAVLTVRAGLPLPVAVAAVLAGGVLIGLFTGLLRVIWNIPSFIITLGLLSALQGVAFTISDGVTVSPIPDGLGPLWDGSLIGIPTPVWIMICTVAAGMWVLRQTRYGRHLYALGGNAEACRRYGINVHALRVSTFVVVQCLAVLGGLLYAAQLDSGNATIGRGMELNVIAGVVVGGVSLFGGTGRLAGTALGILFISVLGNGLTLIGVSSYVFLICQGLVVIGAVLWSGLRQRGTGFGRRT</sequence>
<evidence type="ECO:0000256" key="3">
    <source>
        <dbReference type="ARBA" id="ARBA00022692"/>
    </source>
</evidence>
<feature type="transmembrane region" description="Helical" evidence="6">
    <location>
        <begin position="21"/>
        <end position="39"/>
    </location>
</feature>
<protein>
    <submittedName>
        <fullName evidence="7">ABC transporter permease</fullName>
    </submittedName>
</protein>
<reference evidence="8" key="1">
    <citation type="journal article" date="2019" name="Int. J. Syst. Evol. Microbiol.">
        <title>The Global Catalogue of Microorganisms (GCM) 10K type strain sequencing project: providing services to taxonomists for standard genome sequencing and annotation.</title>
        <authorList>
            <consortium name="The Broad Institute Genomics Platform"/>
            <consortium name="The Broad Institute Genome Sequencing Center for Infectious Disease"/>
            <person name="Wu L."/>
            <person name="Ma J."/>
        </authorList>
    </citation>
    <scope>NUCLEOTIDE SEQUENCE [LARGE SCALE GENOMIC DNA]</scope>
    <source>
        <strain evidence="8">TBRC 1276</strain>
    </source>
</reference>
<evidence type="ECO:0000256" key="1">
    <source>
        <dbReference type="ARBA" id="ARBA00004651"/>
    </source>
</evidence>
<feature type="transmembrane region" description="Helical" evidence="6">
    <location>
        <begin position="78"/>
        <end position="97"/>
    </location>
</feature>
<dbReference type="Pfam" id="PF02653">
    <property type="entry name" value="BPD_transp_2"/>
    <property type="match status" value="1"/>
</dbReference>
<keyword evidence="3 6" id="KW-0812">Transmembrane</keyword>
<keyword evidence="2" id="KW-1003">Cell membrane</keyword>
<name>A0ABV8G5M4_9ACTN</name>
<organism evidence="7 8">
    <name type="scientific">Nonomuraea purpurea</name>
    <dbReference type="NCBI Taxonomy" id="1849276"/>
    <lineage>
        <taxon>Bacteria</taxon>
        <taxon>Bacillati</taxon>
        <taxon>Actinomycetota</taxon>
        <taxon>Actinomycetes</taxon>
        <taxon>Streptosporangiales</taxon>
        <taxon>Streptosporangiaceae</taxon>
        <taxon>Nonomuraea</taxon>
    </lineage>
</organism>
<evidence type="ECO:0000256" key="2">
    <source>
        <dbReference type="ARBA" id="ARBA00022475"/>
    </source>
</evidence>
<feature type="transmembrane region" description="Helical" evidence="6">
    <location>
        <begin position="252"/>
        <end position="269"/>
    </location>
</feature>
<feature type="transmembrane region" description="Helical" evidence="6">
    <location>
        <begin position="169"/>
        <end position="190"/>
    </location>
</feature>